<name>M5GBF3_DACPD</name>
<dbReference type="Proteomes" id="UP000030653">
    <property type="component" value="Unassembled WGS sequence"/>
</dbReference>
<dbReference type="InterPro" id="IPR023476">
    <property type="entry name" value="Pep_tRNA_hydro_II_dom_sf"/>
</dbReference>
<evidence type="ECO:0000313" key="6">
    <source>
        <dbReference type="Proteomes" id="UP000030653"/>
    </source>
</evidence>
<dbReference type="AlphaFoldDB" id="M5GBF3"/>
<dbReference type="InterPro" id="IPR042237">
    <property type="entry name" value="PTRHD1"/>
</dbReference>
<dbReference type="OMA" id="AIIAQCC"/>
<dbReference type="HOGENOM" id="CLU_119261_1_0_1"/>
<dbReference type="OrthoDB" id="201213at2759"/>
<dbReference type="GeneID" id="63686857"/>
<protein>
    <recommendedName>
        <fullName evidence="1">peptidyl-tRNA hydrolase</fullName>
        <ecNumber evidence="1">3.1.1.29</ecNumber>
    </recommendedName>
</protein>
<comment type="catalytic activity">
    <reaction evidence="3">
        <text>an N-acyl-L-alpha-aminoacyl-tRNA + H2O = an N-acyl-L-amino acid + a tRNA + H(+)</text>
        <dbReference type="Rhea" id="RHEA:54448"/>
        <dbReference type="Rhea" id="RHEA-COMP:10123"/>
        <dbReference type="Rhea" id="RHEA-COMP:13883"/>
        <dbReference type="ChEBI" id="CHEBI:15377"/>
        <dbReference type="ChEBI" id="CHEBI:15378"/>
        <dbReference type="ChEBI" id="CHEBI:59874"/>
        <dbReference type="ChEBI" id="CHEBI:78442"/>
        <dbReference type="ChEBI" id="CHEBI:138191"/>
        <dbReference type="EC" id="3.1.1.29"/>
    </reaction>
</comment>
<evidence type="ECO:0000256" key="1">
    <source>
        <dbReference type="ARBA" id="ARBA00013260"/>
    </source>
</evidence>
<organism evidence="5 6">
    <name type="scientific">Dacryopinax primogenitus (strain DJM 731)</name>
    <name type="common">Brown rot fungus</name>
    <dbReference type="NCBI Taxonomy" id="1858805"/>
    <lineage>
        <taxon>Eukaryota</taxon>
        <taxon>Fungi</taxon>
        <taxon>Dikarya</taxon>
        <taxon>Basidiomycota</taxon>
        <taxon>Agaricomycotina</taxon>
        <taxon>Dacrymycetes</taxon>
        <taxon>Dacrymycetales</taxon>
        <taxon>Dacrymycetaceae</taxon>
        <taxon>Dacryopinax</taxon>
    </lineage>
</organism>
<evidence type="ECO:0000256" key="2">
    <source>
        <dbReference type="ARBA" id="ARBA00022801"/>
    </source>
</evidence>
<keyword evidence="6" id="KW-1185">Reference proteome</keyword>
<reference evidence="5 6" key="1">
    <citation type="journal article" date="2012" name="Science">
        <title>The Paleozoic origin of enzymatic lignin decomposition reconstructed from 31 fungal genomes.</title>
        <authorList>
            <person name="Floudas D."/>
            <person name="Binder M."/>
            <person name="Riley R."/>
            <person name="Barry K."/>
            <person name="Blanchette R.A."/>
            <person name="Henrissat B."/>
            <person name="Martinez A.T."/>
            <person name="Otillar R."/>
            <person name="Spatafora J.W."/>
            <person name="Yadav J.S."/>
            <person name="Aerts A."/>
            <person name="Benoit I."/>
            <person name="Boyd A."/>
            <person name="Carlson A."/>
            <person name="Copeland A."/>
            <person name="Coutinho P.M."/>
            <person name="de Vries R.P."/>
            <person name="Ferreira P."/>
            <person name="Findley K."/>
            <person name="Foster B."/>
            <person name="Gaskell J."/>
            <person name="Glotzer D."/>
            <person name="Gorecki P."/>
            <person name="Heitman J."/>
            <person name="Hesse C."/>
            <person name="Hori C."/>
            <person name="Igarashi K."/>
            <person name="Jurgens J.A."/>
            <person name="Kallen N."/>
            <person name="Kersten P."/>
            <person name="Kohler A."/>
            <person name="Kuees U."/>
            <person name="Kumar T.K.A."/>
            <person name="Kuo A."/>
            <person name="LaButti K."/>
            <person name="Larrondo L.F."/>
            <person name="Lindquist E."/>
            <person name="Ling A."/>
            <person name="Lombard V."/>
            <person name="Lucas S."/>
            <person name="Lundell T."/>
            <person name="Martin R."/>
            <person name="McLaughlin D.J."/>
            <person name="Morgenstern I."/>
            <person name="Morin E."/>
            <person name="Murat C."/>
            <person name="Nagy L.G."/>
            <person name="Nolan M."/>
            <person name="Ohm R.A."/>
            <person name="Patyshakuliyeva A."/>
            <person name="Rokas A."/>
            <person name="Ruiz-Duenas F.J."/>
            <person name="Sabat G."/>
            <person name="Salamov A."/>
            <person name="Samejima M."/>
            <person name="Schmutz J."/>
            <person name="Slot J.C."/>
            <person name="St John F."/>
            <person name="Stenlid J."/>
            <person name="Sun H."/>
            <person name="Sun S."/>
            <person name="Syed K."/>
            <person name="Tsang A."/>
            <person name="Wiebenga A."/>
            <person name="Young D."/>
            <person name="Pisabarro A."/>
            <person name="Eastwood D.C."/>
            <person name="Martin F."/>
            <person name="Cullen D."/>
            <person name="Grigoriev I.V."/>
            <person name="Hibbett D.S."/>
        </authorList>
    </citation>
    <scope>NUCLEOTIDE SEQUENCE [LARGE SCALE GENOMIC DNA]</scope>
    <source>
        <strain evidence="5 6">DJM-731 SS1</strain>
    </source>
</reference>
<feature type="region of interest" description="Disordered" evidence="4">
    <location>
        <begin position="1"/>
        <end position="24"/>
    </location>
</feature>
<proteinExistence type="predicted"/>
<sequence length="152" mass="16679">MIIPLSEEKDSTNKQDGSMEGTSVPDANLTSIVMQIIVRRDLMDVEKWGVGPLIAQGAHAATAVLYESRDSAETQLYLADLHNMRKVVLQTPDADTLNKLHNLLSSATPPVPHHMWLEQPENTPTCIALAPNRRSSAIKKALDKAKCGLWQG</sequence>
<dbReference type="EC" id="3.1.1.29" evidence="1"/>
<dbReference type="PANTHER" id="PTHR46194">
    <property type="entry name" value="PEPTIDYL-TRNA HYDROLASE PTRHD1-RELATED"/>
    <property type="match status" value="1"/>
</dbReference>
<dbReference type="GO" id="GO:0004045">
    <property type="term" value="F:peptidyl-tRNA hydrolase activity"/>
    <property type="evidence" value="ECO:0007669"/>
    <property type="project" value="UniProtKB-EC"/>
</dbReference>
<dbReference type="RefSeq" id="XP_040632604.1">
    <property type="nucleotide sequence ID" value="XM_040771795.1"/>
</dbReference>
<feature type="compositionally biased region" description="Basic and acidic residues" evidence="4">
    <location>
        <begin position="1"/>
        <end position="13"/>
    </location>
</feature>
<evidence type="ECO:0000256" key="3">
    <source>
        <dbReference type="ARBA" id="ARBA00048707"/>
    </source>
</evidence>
<dbReference type="SUPFAM" id="SSF102462">
    <property type="entry name" value="Peptidyl-tRNA hydrolase II"/>
    <property type="match status" value="1"/>
</dbReference>
<gene>
    <name evidence="5" type="ORF">DACRYDRAFT_20110</name>
</gene>
<dbReference type="InterPro" id="IPR002833">
    <property type="entry name" value="PTH2"/>
</dbReference>
<evidence type="ECO:0000256" key="4">
    <source>
        <dbReference type="SAM" id="MobiDB-lite"/>
    </source>
</evidence>
<dbReference type="Gene3D" id="3.40.1490.10">
    <property type="entry name" value="Bit1"/>
    <property type="match status" value="1"/>
</dbReference>
<keyword evidence="2 5" id="KW-0378">Hydrolase</keyword>
<dbReference type="PANTHER" id="PTHR46194:SF1">
    <property type="entry name" value="PEPTIDYL-TRNA HYDROLASE PTRHD1-RELATED"/>
    <property type="match status" value="1"/>
</dbReference>
<dbReference type="Pfam" id="PF01981">
    <property type="entry name" value="PTH2"/>
    <property type="match status" value="1"/>
</dbReference>
<accession>M5GBF3</accession>
<evidence type="ECO:0000313" key="5">
    <source>
        <dbReference type="EMBL" id="EJU05710.1"/>
    </source>
</evidence>
<dbReference type="EMBL" id="JH795856">
    <property type="protein sequence ID" value="EJU05710.1"/>
    <property type="molecule type" value="Genomic_DNA"/>
</dbReference>